<keyword evidence="3" id="KW-0862">Zinc</keyword>
<dbReference type="Gene3D" id="4.10.1110.10">
    <property type="entry name" value="AN1-like Zinc finger"/>
    <property type="match status" value="1"/>
</dbReference>
<dbReference type="PROSITE" id="PS51039">
    <property type="entry name" value="ZF_AN1"/>
    <property type="match status" value="1"/>
</dbReference>
<organism evidence="7 8">
    <name type="scientific">Maudiozyma humilis</name>
    <name type="common">Sour dough yeast</name>
    <name type="synonym">Kazachstania humilis</name>
    <dbReference type="NCBI Taxonomy" id="51915"/>
    <lineage>
        <taxon>Eukaryota</taxon>
        <taxon>Fungi</taxon>
        <taxon>Dikarya</taxon>
        <taxon>Ascomycota</taxon>
        <taxon>Saccharomycotina</taxon>
        <taxon>Saccharomycetes</taxon>
        <taxon>Saccharomycetales</taxon>
        <taxon>Saccharomycetaceae</taxon>
        <taxon>Maudiozyma</taxon>
    </lineage>
</organism>
<dbReference type="SUPFAM" id="SSF118310">
    <property type="entry name" value="AN1-like Zinc finger"/>
    <property type="match status" value="1"/>
</dbReference>
<evidence type="ECO:0000256" key="5">
    <source>
        <dbReference type="SAM" id="MobiDB-lite"/>
    </source>
</evidence>
<dbReference type="InterPro" id="IPR035896">
    <property type="entry name" value="AN1-like_Znf"/>
</dbReference>
<name>A0AAV5RPU5_MAUHU</name>
<dbReference type="FunFam" id="4.10.1110.10:FF:000008">
    <property type="entry name" value="YOR052C-like protein"/>
    <property type="match status" value="1"/>
</dbReference>
<dbReference type="GO" id="GO:0008270">
    <property type="term" value="F:zinc ion binding"/>
    <property type="evidence" value="ECO:0007669"/>
    <property type="project" value="UniProtKB-KW"/>
</dbReference>
<feature type="domain" description="AN1-type" evidence="6">
    <location>
        <begin position="42"/>
        <end position="91"/>
    </location>
</feature>
<evidence type="ECO:0000256" key="2">
    <source>
        <dbReference type="ARBA" id="ARBA00022771"/>
    </source>
</evidence>
<dbReference type="Proteomes" id="UP001377567">
    <property type="component" value="Unassembled WGS sequence"/>
</dbReference>
<keyword evidence="1" id="KW-0479">Metal-binding</keyword>
<feature type="compositionally biased region" description="Basic residues" evidence="5">
    <location>
        <begin position="35"/>
        <end position="45"/>
    </location>
</feature>
<accession>A0AAV5RPU5</accession>
<dbReference type="AlphaFoldDB" id="A0AAV5RPU5"/>
<keyword evidence="8" id="KW-1185">Reference proteome</keyword>
<protein>
    <submittedName>
        <fullName evidence="7">Tmc1 protein</fullName>
    </submittedName>
</protein>
<evidence type="ECO:0000313" key="7">
    <source>
        <dbReference type="EMBL" id="GMM53435.1"/>
    </source>
</evidence>
<evidence type="ECO:0000259" key="6">
    <source>
        <dbReference type="PROSITE" id="PS51039"/>
    </source>
</evidence>
<evidence type="ECO:0000256" key="3">
    <source>
        <dbReference type="ARBA" id="ARBA00022833"/>
    </source>
</evidence>
<gene>
    <name evidence="7" type="ORF">DAKH74_000510</name>
</gene>
<keyword evidence="2 4" id="KW-0863">Zinc-finger</keyword>
<proteinExistence type="predicted"/>
<dbReference type="SMART" id="SM00154">
    <property type="entry name" value="ZnF_AN1"/>
    <property type="match status" value="1"/>
</dbReference>
<sequence length="113" mass="12583">MSETTSTTPTPSNTAPSNTTPTPTTRTATSSTKRIDKKAHSKKRKNACYMSGCASAPLKFIGDCQFCHGHFCSKHRIMENHACKGLKTCKEEMHKRNAEKLEKEQTILPKIRS</sequence>
<dbReference type="Pfam" id="PF01428">
    <property type="entry name" value="zf-AN1"/>
    <property type="match status" value="1"/>
</dbReference>
<evidence type="ECO:0000313" key="8">
    <source>
        <dbReference type="Proteomes" id="UP001377567"/>
    </source>
</evidence>
<dbReference type="InterPro" id="IPR000058">
    <property type="entry name" value="Znf_AN1"/>
</dbReference>
<reference evidence="7 8" key="1">
    <citation type="journal article" date="2023" name="Elife">
        <title>Identification of key yeast species and microbe-microbe interactions impacting larval growth of Drosophila in the wild.</title>
        <authorList>
            <person name="Mure A."/>
            <person name="Sugiura Y."/>
            <person name="Maeda R."/>
            <person name="Honda K."/>
            <person name="Sakurai N."/>
            <person name="Takahashi Y."/>
            <person name="Watada M."/>
            <person name="Katoh T."/>
            <person name="Gotoh A."/>
            <person name="Gotoh Y."/>
            <person name="Taniguchi I."/>
            <person name="Nakamura K."/>
            <person name="Hayashi T."/>
            <person name="Katayama T."/>
            <person name="Uemura T."/>
            <person name="Hattori Y."/>
        </authorList>
    </citation>
    <scope>NUCLEOTIDE SEQUENCE [LARGE SCALE GENOMIC DNA]</scope>
    <source>
        <strain evidence="7 8">KH-74</strain>
    </source>
</reference>
<dbReference type="EMBL" id="BTGD01000001">
    <property type="protein sequence ID" value="GMM53435.1"/>
    <property type="molecule type" value="Genomic_DNA"/>
</dbReference>
<evidence type="ECO:0000256" key="4">
    <source>
        <dbReference type="PROSITE-ProRule" id="PRU00449"/>
    </source>
</evidence>
<feature type="compositionally biased region" description="Low complexity" evidence="5">
    <location>
        <begin position="1"/>
        <end position="32"/>
    </location>
</feature>
<comment type="caution">
    <text evidence="7">The sequence shown here is derived from an EMBL/GenBank/DDBJ whole genome shotgun (WGS) entry which is preliminary data.</text>
</comment>
<evidence type="ECO:0000256" key="1">
    <source>
        <dbReference type="ARBA" id="ARBA00022723"/>
    </source>
</evidence>
<feature type="region of interest" description="Disordered" evidence="5">
    <location>
        <begin position="1"/>
        <end position="45"/>
    </location>
</feature>